<feature type="transmembrane region" description="Helical" evidence="1">
    <location>
        <begin position="6"/>
        <end position="28"/>
    </location>
</feature>
<evidence type="ECO:0000313" key="2">
    <source>
        <dbReference type="EMBL" id="KEP26342.1"/>
    </source>
</evidence>
<comment type="caution">
    <text evidence="2">The sequence shown here is derived from an EMBL/GenBank/DDBJ whole genome shotgun (WGS) entry which is preliminary data.</text>
</comment>
<proteinExistence type="predicted"/>
<evidence type="ECO:0000313" key="3">
    <source>
        <dbReference type="Proteomes" id="UP000028091"/>
    </source>
</evidence>
<protein>
    <submittedName>
        <fullName evidence="2">Tryptophan transporter</fullName>
    </submittedName>
</protein>
<accession>A0A081LAR6</accession>
<sequence length="172" mass="18289">MKTKELVIMSLLAAMGAVLHTIFPPIFFGMKPDMMLVMMFLSIILFPKVQHVVVIALVTGVISALTTGFPGGQIPNMIDKPVTAFIFLALFLSCQKMKNKVVLTAVLTAIGTIVSGVIFLSAALLITGLPAALPALLVGVVLPAVVINTIAMVFVFPIAQSILKRARMIEVA</sequence>
<dbReference type="Proteomes" id="UP000028091">
    <property type="component" value="Unassembled WGS sequence"/>
</dbReference>
<organism evidence="2 3">
    <name type="scientific">Bacillus zhangzhouensis</name>
    <dbReference type="NCBI Taxonomy" id="1178540"/>
    <lineage>
        <taxon>Bacteria</taxon>
        <taxon>Bacillati</taxon>
        <taxon>Bacillota</taxon>
        <taxon>Bacilli</taxon>
        <taxon>Bacillales</taxon>
        <taxon>Bacillaceae</taxon>
        <taxon>Bacillus</taxon>
    </lineage>
</organism>
<reference evidence="2 3" key="1">
    <citation type="submission" date="2012-09" db="EMBL/GenBank/DDBJ databases">
        <title>Genome Sequence of Bacillus sp. DW5-4.</title>
        <authorList>
            <person name="Lai Q."/>
            <person name="Liu Y."/>
            <person name="Shao Z."/>
        </authorList>
    </citation>
    <scope>NUCLEOTIDE SEQUENCE [LARGE SCALE GENOMIC DNA]</scope>
    <source>
        <strain evidence="2 3">DW5-4</strain>
    </source>
</reference>
<dbReference type="Gene3D" id="1.10.1760.20">
    <property type="match status" value="1"/>
</dbReference>
<evidence type="ECO:0000256" key="1">
    <source>
        <dbReference type="SAM" id="Phobius"/>
    </source>
</evidence>
<dbReference type="InterPro" id="IPR031360">
    <property type="entry name" value="TrpP"/>
</dbReference>
<dbReference type="EMBL" id="JOTP01000010">
    <property type="protein sequence ID" value="KEP26342.1"/>
    <property type="molecule type" value="Genomic_DNA"/>
</dbReference>
<dbReference type="RefSeq" id="WP_034321480.1">
    <property type="nucleotide sequence ID" value="NZ_JAVIKA010000002.1"/>
</dbReference>
<keyword evidence="3" id="KW-1185">Reference proteome</keyword>
<name>A0A081LAR6_9BACI</name>
<keyword evidence="1" id="KW-0472">Membrane</keyword>
<keyword evidence="1" id="KW-0812">Transmembrane</keyword>
<gene>
    <name evidence="2" type="ORF">BA70_02080</name>
</gene>
<keyword evidence="1" id="KW-1133">Transmembrane helix</keyword>
<dbReference type="Pfam" id="PF17099">
    <property type="entry name" value="TrpP"/>
    <property type="match status" value="1"/>
</dbReference>
<feature type="transmembrane region" description="Helical" evidence="1">
    <location>
        <begin position="101"/>
        <end position="126"/>
    </location>
</feature>
<dbReference type="AlphaFoldDB" id="A0A081LAR6"/>
<dbReference type="eggNOG" id="ENOG5032SBU">
    <property type="taxonomic scope" value="Bacteria"/>
</dbReference>
<feature type="transmembrane region" description="Helical" evidence="1">
    <location>
        <begin position="40"/>
        <end position="65"/>
    </location>
</feature>
<feature type="transmembrane region" description="Helical" evidence="1">
    <location>
        <begin position="132"/>
        <end position="159"/>
    </location>
</feature>
<dbReference type="OrthoDB" id="2243651at2"/>